<keyword evidence="4" id="KW-1185">Reference proteome</keyword>
<evidence type="ECO:0000256" key="1">
    <source>
        <dbReference type="SAM" id="MobiDB-lite"/>
    </source>
</evidence>
<evidence type="ECO:0000313" key="4">
    <source>
        <dbReference type="Proteomes" id="UP000295680"/>
    </source>
</evidence>
<gene>
    <name evidence="3" type="ORF">EV192_106384</name>
</gene>
<dbReference type="Proteomes" id="UP000295680">
    <property type="component" value="Unassembled WGS sequence"/>
</dbReference>
<evidence type="ECO:0000313" key="3">
    <source>
        <dbReference type="EMBL" id="TCO56909.1"/>
    </source>
</evidence>
<protein>
    <submittedName>
        <fullName evidence="3">Uncharacterized protein</fullName>
    </submittedName>
</protein>
<accession>A0A4R2JK54</accession>
<evidence type="ECO:0000256" key="2">
    <source>
        <dbReference type="SAM" id="Phobius"/>
    </source>
</evidence>
<reference evidence="3 4" key="1">
    <citation type="submission" date="2019-03" db="EMBL/GenBank/DDBJ databases">
        <title>Genomic Encyclopedia of Type Strains, Phase IV (KMG-IV): sequencing the most valuable type-strain genomes for metagenomic binning, comparative biology and taxonomic classification.</title>
        <authorList>
            <person name="Goeker M."/>
        </authorList>
    </citation>
    <scope>NUCLEOTIDE SEQUENCE [LARGE SCALE GENOMIC DNA]</scope>
    <source>
        <strain evidence="3 4">DSM 45934</strain>
    </source>
</reference>
<proteinExistence type="predicted"/>
<sequence length="106" mass="11194">MDWLALLIVCTTLVALLYVALRGADPSTPRELIIQALAEFVVSVIQGLASAIVTILTAPFKERGANLPPADTVDESSQVGIEDSQVQDLPSVEDIGDDSSAEDEAL</sequence>
<keyword evidence="2" id="KW-1133">Transmembrane helix</keyword>
<dbReference type="AlphaFoldDB" id="A0A4R2JK54"/>
<keyword evidence="2" id="KW-0812">Transmembrane</keyword>
<feature type="region of interest" description="Disordered" evidence="1">
    <location>
        <begin position="64"/>
        <end position="106"/>
    </location>
</feature>
<organism evidence="3 4">
    <name type="scientific">Actinocrispum wychmicini</name>
    <dbReference type="NCBI Taxonomy" id="1213861"/>
    <lineage>
        <taxon>Bacteria</taxon>
        <taxon>Bacillati</taxon>
        <taxon>Actinomycetota</taxon>
        <taxon>Actinomycetes</taxon>
        <taxon>Pseudonocardiales</taxon>
        <taxon>Pseudonocardiaceae</taxon>
        <taxon>Actinocrispum</taxon>
    </lineage>
</organism>
<dbReference type="EMBL" id="SLWS01000006">
    <property type="protein sequence ID" value="TCO56909.1"/>
    <property type="molecule type" value="Genomic_DNA"/>
</dbReference>
<feature type="transmembrane region" description="Helical" evidence="2">
    <location>
        <begin position="32"/>
        <end position="56"/>
    </location>
</feature>
<keyword evidence="2" id="KW-0472">Membrane</keyword>
<feature type="compositionally biased region" description="Polar residues" evidence="1">
    <location>
        <begin position="75"/>
        <end position="88"/>
    </location>
</feature>
<feature type="compositionally biased region" description="Acidic residues" evidence="1">
    <location>
        <begin position="94"/>
        <end position="106"/>
    </location>
</feature>
<dbReference type="RefSeq" id="WP_132120546.1">
    <property type="nucleotide sequence ID" value="NZ_SLWS01000006.1"/>
</dbReference>
<name>A0A4R2JK54_9PSEU</name>
<comment type="caution">
    <text evidence="3">The sequence shown here is derived from an EMBL/GenBank/DDBJ whole genome shotgun (WGS) entry which is preliminary data.</text>
</comment>